<evidence type="ECO:0000256" key="4">
    <source>
        <dbReference type="ARBA" id="ARBA00022533"/>
    </source>
</evidence>
<dbReference type="InterPro" id="IPR035090">
    <property type="entry name" value="Pyridoxal_P_attach_site"/>
</dbReference>
<keyword evidence="8 10" id="KW-0663">Pyridoxal phosphate</keyword>
<dbReference type="FunFam" id="3.40.50.2000:FF:000197">
    <property type="entry name" value="Alpha-1,4 glucan phosphorylase"/>
    <property type="match status" value="1"/>
</dbReference>
<protein>
    <recommendedName>
        <fullName evidence="11">Alpha-1,4 glucan phosphorylase</fullName>
        <ecNumber evidence="11">2.4.1.1</ecNumber>
    </recommendedName>
</protein>
<feature type="domain" description="ACT" evidence="13">
    <location>
        <begin position="66"/>
        <end position="148"/>
    </location>
</feature>
<name>A0A1Y5IMM3_OSTTA</name>
<comment type="cofactor">
    <cofactor evidence="2 11">
        <name>pyridoxal 5'-phosphate</name>
        <dbReference type="ChEBI" id="CHEBI:597326"/>
    </cofactor>
</comment>
<evidence type="ECO:0000256" key="8">
    <source>
        <dbReference type="ARBA" id="ARBA00022898"/>
    </source>
</evidence>
<dbReference type="InterPro" id="IPR002912">
    <property type="entry name" value="ACT_dom"/>
</dbReference>
<evidence type="ECO:0000256" key="1">
    <source>
        <dbReference type="ARBA" id="ARBA00001275"/>
    </source>
</evidence>
<evidence type="ECO:0000256" key="5">
    <source>
        <dbReference type="ARBA" id="ARBA00022553"/>
    </source>
</evidence>
<dbReference type="PROSITE" id="PS00102">
    <property type="entry name" value="PHOSPHORYLASE"/>
    <property type="match status" value="1"/>
</dbReference>
<dbReference type="SUPFAM" id="SSF55021">
    <property type="entry name" value="ACT-like"/>
    <property type="match status" value="1"/>
</dbReference>
<organism evidence="14">
    <name type="scientific">Ostreococcus tauri</name>
    <name type="common">Marine green alga</name>
    <dbReference type="NCBI Taxonomy" id="70448"/>
    <lineage>
        <taxon>Eukaryota</taxon>
        <taxon>Viridiplantae</taxon>
        <taxon>Chlorophyta</taxon>
        <taxon>Mamiellophyceae</taxon>
        <taxon>Mamiellales</taxon>
        <taxon>Bathycoccaceae</taxon>
        <taxon>Ostreococcus</taxon>
    </lineage>
</organism>
<gene>
    <name evidence="14" type="ORF">BE221DRAFT_188665</name>
</gene>
<evidence type="ECO:0000256" key="3">
    <source>
        <dbReference type="ARBA" id="ARBA00006047"/>
    </source>
</evidence>
<comment type="function">
    <text evidence="11">Allosteric enzyme that catalyzes the rate-limiting step in glycogen catabolism, the phosphorolytic cleavage of glycogen to produce glucose-1-phosphate, and plays a central role in maintaining cellular and organismal glucose homeostasis.</text>
</comment>
<dbReference type="PROSITE" id="PS51671">
    <property type="entry name" value="ACT"/>
    <property type="match status" value="1"/>
</dbReference>
<evidence type="ECO:0000256" key="6">
    <source>
        <dbReference type="ARBA" id="ARBA00022676"/>
    </source>
</evidence>
<dbReference type="GO" id="GO:0005737">
    <property type="term" value="C:cytoplasm"/>
    <property type="evidence" value="ECO:0007669"/>
    <property type="project" value="TreeGrafter"/>
</dbReference>
<comment type="similarity">
    <text evidence="3 11">Belongs to the glycogen phosphorylase family.</text>
</comment>
<keyword evidence="9 11" id="KW-0119">Carbohydrate metabolism</keyword>
<dbReference type="FunFam" id="3.40.50.2000:FF:000003">
    <property type="entry name" value="Alpha-1,4 glucan phosphorylase"/>
    <property type="match status" value="1"/>
</dbReference>
<dbReference type="EMBL" id="KZ155771">
    <property type="protein sequence ID" value="OUS49393.1"/>
    <property type="molecule type" value="Genomic_DNA"/>
</dbReference>
<dbReference type="Pfam" id="PF01842">
    <property type="entry name" value="ACT"/>
    <property type="match status" value="1"/>
</dbReference>
<keyword evidence="4" id="KW-0021">Allosteric enzyme</keyword>
<dbReference type="AlphaFoldDB" id="A0A1Y5IMM3"/>
<dbReference type="NCBIfam" id="TIGR02093">
    <property type="entry name" value="P_ylase"/>
    <property type="match status" value="1"/>
</dbReference>
<dbReference type="Gene3D" id="3.40.50.2000">
    <property type="entry name" value="Glycogen Phosphorylase B"/>
    <property type="match status" value="2"/>
</dbReference>
<dbReference type="SUPFAM" id="SSF53756">
    <property type="entry name" value="UDP-Glycosyltransferase/glycogen phosphorylase"/>
    <property type="match status" value="1"/>
</dbReference>
<evidence type="ECO:0000256" key="9">
    <source>
        <dbReference type="ARBA" id="ARBA00023277"/>
    </source>
</evidence>
<dbReference type="eggNOG" id="KOG2099">
    <property type="taxonomic scope" value="Eukaryota"/>
</dbReference>
<dbReference type="InterPro" id="IPR000811">
    <property type="entry name" value="Glyco_trans_35"/>
</dbReference>
<dbReference type="EC" id="2.4.1.1" evidence="11"/>
<proteinExistence type="inferred from homology"/>
<dbReference type="Pfam" id="PF00343">
    <property type="entry name" value="Phosphorylase"/>
    <property type="match status" value="1"/>
</dbReference>
<dbReference type="PANTHER" id="PTHR11468:SF30">
    <property type="entry name" value="ALPHA-1,4 GLUCAN PHOSPHORYLASE"/>
    <property type="match status" value="1"/>
</dbReference>
<evidence type="ECO:0000256" key="7">
    <source>
        <dbReference type="ARBA" id="ARBA00022679"/>
    </source>
</evidence>
<dbReference type="GO" id="GO:0030170">
    <property type="term" value="F:pyridoxal phosphate binding"/>
    <property type="evidence" value="ECO:0007669"/>
    <property type="project" value="InterPro"/>
</dbReference>
<dbReference type="CDD" id="cd04300">
    <property type="entry name" value="GT35_Glycogen_Phosphorylase"/>
    <property type="match status" value="1"/>
</dbReference>
<dbReference type="Proteomes" id="UP000195557">
    <property type="component" value="Unassembled WGS sequence"/>
</dbReference>
<keyword evidence="7 11" id="KW-0808">Transferase</keyword>
<dbReference type="GO" id="GO:0008184">
    <property type="term" value="F:glycogen phosphorylase activity"/>
    <property type="evidence" value="ECO:0007669"/>
    <property type="project" value="InterPro"/>
</dbReference>
<reference evidence="14" key="1">
    <citation type="submission" date="2017-04" db="EMBL/GenBank/DDBJ databases">
        <title>Population genomics of picophytoplankton unveils novel chromosome hypervariability.</title>
        <authorList>
            <consortium name="DOE Joint Genome Institute"/>
            <person name="Blanc-Mathieu R."/>
            <person name="Krasovec M."/>
            <person name="Hebrard M."/>
            <person name="Yau S."/>
            <person name="Desgranges E."/>
            <person name="Martin J."/>
            <person name="Schackwitz W."/>
            <person name="Kuo A."/>
            <person name="Salin G."/>
            <person name="Donnadieu C."/>
            <person name="Desdevises Y."/>
            <person name="Sanchez-Ferandin S."/>
            <person name="Moreau H."/>
            <person name="Rivals E."/>
            <person name="Grigoriev I.V."/>
            <person name="Grimsley N."/>
            <person name="Eyre-Walker A."/>
            <person name="Piganeau G."/>
        </authorList>
    </citation>
    <scope>NUCLEOTIDE SEQUENCE [LARGE SCALE GENOMIC DNA]</scope>
    <source>
        <strain evidence="14">RCC 1115</strain>
    </source>
</reference>
<evidence type="ECO:0000313" key="14">
    <source>
        <dbReference type="EMBL" id="OUS49393.1"/>
    </source>
</evidence>
<dbReference type="GO" id="GO:0005980">
    <property type="term" value="P:glycogen catabolic process"/>
    <property type="evidence" value="ECO:0007669"/>
    <property type="project" value="TreeGrafter"/>
</dbReference>
<evidence type="ECO:0000256" key="12">
    <source>
        <dbReference type="SAM" id="MobiDB-lite"/>
    </source>
</evidence>
<keyword evidence="5" id="KW-0597">Phosphoprotein</keyword>
<feature type="region of interest" description="Disordered" evidence="12">
    <location>
        <begin position="6"/>
        <end position="43"/>
    </location>
</feature>
<feature type="modified residue" description="N6-(pyridoxal phosphate)lysine" evidence="10">
    <location>
        <position position="838"/>
    </location>
</feature>
<dbReference type="FunFam" id="3.40.50.2000:FF:000002">
    <property type="entry name" value="Alpha-1,4 glucan phosphorylase"/>
    <property type="match status" value="1"/>
</dbReference>
<evidence type="ECO:0000259" key="13">
    <source>
        <dbReference type="PROSITE" id="PS51671"/>
    </source>
</evidence>
<dbReference type="PANTHER" id="PTHR11468">
    <property type="entry name" value="GLYCOGEN PHOSPHORYLASE"/>
    <property type="match status" value="1"/>
</dbReference>
<sequence length="992" mass="112746">MALAIARARTSTRGVSAAQARVRTRSTPTTSSRRLHVTRSAADAKSASAEATIEIDTTSEDAYTVIRINDAPNKPGTLRVITTALADLGLNIEKAIVDSAKDDLVSDIFHVTDSSGSKVTDAEDVENIKVCLSMILRAHFSNVSDVARPDAEISSAPQGSAQRRQHDLLYSLMDRYLRNDVMSVQESIVNHVEYTMARNRYHFDDFEAYNAAAFSVRDRLIESWNDTQQHFRDKSPKRVYYLSMEFLMGRSFLNSLYNLDIKPQFTEALHQLGYDMENLVDKERDAALGNGGLGRLASCFLDSMATQDLPAWGYGIRYQYGMFRQTVTDGFQHEHPDYWLNFGNPWEIERPYISYPVKFYGGIREYEIDGVKMYEWLANEEISAVAYDNPIPGWDTPTTINLRLWSAKPSKEFDLESFNTGDYVQAILSKQRAETISSVLYPDDRTYQGKELRLKQQYFMVSATLQDIIRRYLVNHQTFDQFPDQVAIQLNDTHPSLGIPELMRLFLDEHKLGWTKAWDITSKVFSVTNHTVLAETLEKWPVDLMEKVLPRHMMIIYDINWRFIQELAATIGEDYTRIGRMSIIEEAPDTKYVRMAHLALVACHTVNGVAEIHSELLKSRIFADFYNIMPEKFQNKTNGVTQRRWLAFSNPELRDLISSKLGGDAWIRELESLHELEKYADNAEFQAQWRAIKTNNKKKLAKYIEEKTGTVVNPNALFDIQVKRIHEYKRQLLNVFYVIHKYKQIKAAPLEERKDFVPRVVLIGGKAAPGYDMAKRIIKLVCSVGDVVNNDPDVGDLLKIVFVPDYNVSSAETIVPAAELSQHISTAGTEASGTSNMKFAMNGCLIIGTMDGSNVEIAEEIGKENMFIFGSSAADVPILRAERARFKPPQEFDAIVESIREGAFGWADYFAPLCDAVHGGADYYLLANDFEDYCRAQSLVDETYKDEAKWTKMSIKSTARSGKFSSDRTIREYAKDIWGIEPCRRVDPGNPR</sequence>
<evidence type="ECO:0000256" key="11">
    <source>
        <dbReference type="RuleBase" id="RU000587"/>
    </source>
</evidence>
<evidence type="ECO:0000256" key="10">
    <source>
        <dbReference type="PIRSR" id="PIRSR000460-1"/>
    </source>
</evidence>
<comment type="catalytic activity">
    <reaction evidence="1 11">
        <text>[(1-&gt;4)-alpha-D-glucosyl](n) + phosphate = [(1-&gt;4)-alpha-D-glucosyl](n-1) + alpha-D-glucose 1-phosphate</text>
        <dbReference type="Rhea" id="RHEA:41732"/>
        <dbReference type="Rhea" id="RHEA-COMP:9584"/>
        <dbReference type="Rhea" id="RHEA-COMP:9586"/>
        <dbReference type="ChEBI" id="CHEBI:15444"/>
        <dbReference type="ChEBI" id="CHEBI:43474"/>
        <dbReference type="ChEBI" id="CHEBI:58601"/>
        <dbReference type="EC" id="2.4.1.1"/>
    </reaction>
</comment>
<keyword evidence="6 11" id="KW-0328">Glycosyltransferase</keyword>
<evidence type="ECO:0000256" key="2">
    <source>
        <dbReference type="ARBA" id="ARBA00001933"/>
    </source>
</evidence>
<dbReference type="InterPro" id="IPR011833">
    <property type="entry name" value="Glycg_phsphrylas"/>
</dbReference>
<dbReference type="InterPro" id="IPR045865">
    <property type="entry name" value="ACT-like_dom_sf"/>
</dbReference>
<accession>A0A1Y5IMM3</accession>
<dbReference type="PIRSF" id="PIRSF000460">
    <property type="entry name" value="Pprylas_GlgP"/>
    <property type="match status" value="1"/>
</dbReference>